<proteinExistence type="predicted"/>
<reference evidence="3" key="1">
    <citation type="journal article" date="2019" name="Genome Biol. Evol.">
        <title>The Rhododendron genome and chromosomal organization provide insight into shared whole-genome duplications across the heath family (Ericaceae).</title>
        <authorList>
            <person name="Soza V.L."/>
            <person name="Lindsley D."/>
            <person name="Waalkes A."/>
            <person name="Ramage E."/>
            <person name="Patwardhan R.P."/>
            <person name="Burton J.N."/>
            <person name="Adey A."/>
            <person name="Kumar A."/>
            <person name="Qiu R."/>
            <person name="Shendure J."/>
            <person name="Hall B."/>
        </authorList>
    </citation>
    <scope>NUCLEOTIDE SEQUENCE</scope>
    <source>
        <strain evidence="3">RSF 1966-606</strain>
    </source>
</reference>
<accession>A0A6A4LH48</accession>
<name>A0A6A4LH48_9ERIC</name>
<evidence type="ECO:0000256" key="1">
    <source>
        <dbReference type="SAM" id="MobiDB-lite"/>
    </source>
</evidence>
<protein>
    <recommendedName>
        <fullName evidence="4">DUF4408 domain-containing protein</fullName>
    </recommendedName>
</protein>
<evidence type="ECO:0000313" key="3">
    <source>
        <dbReference type="EMBL" id="KAE9456692.1"/>
    </source>
</evidence>
<sequence>MDCLNIQAEKATAMMRYRRLRNITKMRRLLEILVALAFFSWSSTRLPSVLNLAAQFLVRVYEYLVNPHITFVIGNAIIVVVFYLSRQNNAGNAAASGGDAFDFSDETVPTPPPTLAAETEEIEADRETACVDKEIVVSENVVGEAQCDAVSAATEEGEKVKRRSNRSFGRTKSEKLTRRESQRSAPGRILRRSETVVVSSTERVITSFDTVDNLSSEEFRRTVEDVIAEHRRRLWAQKTYENEQ</sequence>
<dbReference type="PANTHER" id="PTHR33640:SF30">
    <property type="entry name" value="DUF4408 DOMAIN-CONTAINING PROTEIN"/>
    <property type="match status" value="1"/>
</dbReference>
<dbReference type="EMBL" id="QEFC01001580">
    <property type="protein sequence ID" value="KAE9456692.1"/>
    <property type="molecule type" value="Genomic_DNA"/>
</dbReference>
<organism evidence="3">
    <name type="scientific">Rhododendron williamsianum</name>
    <dbReference type="NCBI Taxonomy" id="262921"/>
    <lineage>
        <taxon>Eukaryota</taxon>
        <taxon>Viridiplantae</taxon>
        <taxon>Streptophyta</taxon>
        <taxon>Embryophyta</taxon>
        <taxon>Tracheophyta</taxon>
        <taxon>Spermatophyta</taxon>
        <taxon>Magnoliopsida</taxon>
        <taxon>eudicotyledons</taxon>
        <taxon>Gunneridae</taxon>
        <taxon>Pentapetalae</taxon>
        <taxon>asterids</taxon>
        <taxon>Ericales</taxon>
        <taxon>Ericaceae</taxon>
        <taxon>Ericoideae</taxon>
        <taxon>Rhodoreae</taxon>
        <taxon>Rhododendron</taxon>
    </lineage>
</organism>
<keyword evidence="2" id="KW-0472">Membrane</keyword>
<evidence type="ECO:0008006" key="4">
    <source>
        <dbReference type="Google" id="ProtNLM"/>
    </source>
</evidence>
<dbReference type="OrthoDB" id="1082160at2759"/>
<dbReference type="AlphaFoldDB" id="A0A6A4LH48"/>
<evidence type="ECO:0000256" key="2">
    <source>
        <dbReference type="SAM" id="Phobius"/>
    </source>
</evidence>
<gene>
    <name evidence="3" type="ORF">C3L33_11408</name>
</gene>
<feature type="transmembrane region" description="Helical" evidence="2">
    <location>
        <begin position="63"/>
        <end position="84"/>
    </location>
</feature>
<comment type="caution">
    <text evidence="3">The sequence shown here is derived from an EMBL/GenBank/DDBJ whole genome shotgun (WGS) entry which is preliminary data.</text>
</comment>
<feature type="region of interest" description="Disordered" evidence="1">
    <location>
        <begin position="158"/>
        <end position="188"/>
    </location>
</feature>
<feature type="non-terminal residue" evidence="3">
    <location>
        <position position="1"/>
    </location>
</feature>
<dbReference type="PANTHER" id="PTHR33640">
    <property type="entry name" value="TRANSMEMBRANE PROTEIN"/>
    <property type="match status" value="1"/>
</dbReference>
<keyword evidence="2" id="KW-1133">Transmembrane helix</keyword>
<feature type="compositionally biased region" description="Basic and acidic residues" evidence="1">
    <location>
        <begin position="171"/>
        <end position="182"/>
    </location>
</feature>
<keyword evidence="2" id="KW-0812">Transmembrane</keyword>